<organism evidence="1 2">
    <name type="scientific">Auriscalpium vulgare</name>
    <dbReference type="NCBI Taxonomy" id="40419"/>
    <lineage>
        <taxon>Eukaryota</taxon>
        <taxon>Fungi</taxon>
        <taxon>Dikarya</taxon>
        <taxon>Basidiomycota</taxon>
        <taxon>Agaricomycotina</taxon>
        <taxon>Agaricomycetes</taxon>
        <taxon>Russulales</taxon>
        <taxon>Auriscalpiaceae</taxon>
        <taxon>Auriscalpium</taxon>
    </lineage>
</organism>
<accession>A0ACB8R3R0</accession>
<name>A0ACB8R3R0_9AGAM</name>
<dbReference type="Proteomes" id="UP000814033">
    <property type="component" value="Unassembled WGS sequence"/>
</dbReference>
<reference evidence="1" key="1">
    <citation type="submission" date="2021-02" db="EMBL/GenBank/DDBJ databases">
        <authorList>
            <consortium name="DOE Joint Genome Institute"/>
            <person name="Ahrendt S."/>
            <person name="Looney B.P."/>
            <person name="Miyauchi S."/>
            <person name="Morin E."/>
            <person name="Drula E."/>
            <person name="Courty P.E."/>
            <person name="Chicoki N."/>
            <person name="Fauchery L."/>
            <person name="Kohler A."/>
            <person name="Kuo A."/>
            <person name="Labutti K."/>
            <person name="Pangilinan J."/>
            <person name="Lipzen A."/>
            <person name="Riley R."/>
            <person name="Andreopoulos W."/>
            <person name="He G."/>
            <person name="Johnson J."/>
            <person name="Barry K.W."/>
            <person name="Grigoriev I.V."/>
            <person name="Nagy L."/>
            <person name="Hibbett D."/>
            <person name="Henrissat B."/>
            <person name="Matheny P.B."/>
            <person name="Labbe J."/>
            <person name="Martin F."/>
        </authorList>
    </citation>
    <scope>NUCLEOTIDE SEQUENCE</scope>
    <source>
        <strain evidence="1">FP105234-sp</strain>
    </source>
</reference>
<sequence length="386" mass="43022">MSTTSPLALTLHVWPSQWGLSSIEPSSLAAVFYLQLAVPGRFVIRECTNPDLSPTGQLPYLTHGHHIVAPAASIFKYVAALAPASLPHAHNAEQLFSADLDVMLSSVERARRTAWCAHVESTLGDLLAHAFYSLPANYAGVTQPAFASFYSAPLRYYVPQRIRKLYHARLEANGLWNLPGEEIEDKEAERRAFGSKEKPTEKDPKKIFKSAFERERVLEKARDAFDLYTRLLGDNQYFFYDRPTTLDAVLAAHILLLTTPSFPDPLLSSLVSSSYTTLIAHAHRVLAAAHPPAAVPPPSISARDLLPYPSVLWASITSRTEKTAEEKEFDKMRWRWIGLALLSTIVYSALWGPRIQIKSVDELEANEVIEDEEDDDADEEEDPPAS</sequence>
<comment type="caution">
    <text evidence="1">The sequence shown here is derived from an EMBL/GenBank/DDBJ whole genome shotgun (WGS) entry which is preliminary data.</text>
</comment>
<dbReference type="EMBL" id="MU276502">
    <property type="protein sequence ID" value="KAI0038438.1"/>
    <property type="molecule type" value="Genomic_DNA"/>
</dbReference>
<reference evidence="1" key="2">
    <citation type="journal article" date="2022" name="New Phytol.">
        <title>Evolutionary transition to the ectomycorrhizal habit in the genomes of a hyperdiverse lineage of mushroom-forming fungi.</title>
        <authorList>
            <person name="Looney B."/>
            <person name="Miyauchi S."/>
            <person name="Morin E."/>
            <person name="Drula E."/>
            <person name="Courty P.E."/>
            <person name="Kohler A."/>
            <person name="Kuo A."/>
            <person name="LaButti K."/>
            <person name="Pangilinan J."/>
            <person name="Lipzen A."/>
            <person name="Riley R."/>
            <person name="Andreopoulos W."/>
            <person name="He G."/>
            <person name="Johnson J."/>
            <person name="Nolan M."/>
            <person name="Tritt A."/>
            <person name="Barry K.W."/>
            <person name="Grigoriev I.V."/>
            <person name="Nagy L.G."/>
            <person name="Hibbett D."/>
            <person name="Henrissat B."/>
            <person name="Matheny P.B."/>
            <person name="Labbe J."/>
            <person name="Martin F.M."/>
        </authorList>
    </citation>
    <scope>NUCLEOTIDE SEQUENCE</scope>
    <source>
        <strain evidence="1">FP105234-sp</strain>
    </source>
</reference>
<evidence type="ECO:0000313" key="2">
    <source>
        <dbReference type="Proteomes" id="UP000814033"/>
    </source>
</evidence>
<protein>
    <submittedName>
        <fullName evidence="1">Uncharacterized protein</fullName>
    </submittedName>
</protein>
<proteinExistence type="predicted"/>
<evidence type="ECO:0000313" key="1">
    <source>
        <dbReference type="EMBL" id="KAI0038438.1"/>
    </source>
</evidence>
<gene>
    <name evidence="1" type="ORF">FA95DRAFT_1505676</name>
</gene>
<keyword evidence="2" id="KW-1185">Reference proteome</keyword>